<reference evidence="2" key="1">
    <citation type="submission" date="2016-10" db="EMBL/GenBank/DDBJ databases">
        <authorList>
            <person name="Varghese N."/>
            <person name="Submissions S."/>
        </authorList>
    </citation>
    <scope>NUCLEOTIDE SEQUENCE [LARGE SCALE GENOMIC DNA]</scope>
    <source>
        <strain evidence="2">BL47</strain>
    </source>
</reference>
<evidence type="ECO:0000313" key="2">
    <source>
        <dbReference type="Proteomes" id="UP000198704"/>
    </source>
</evidence>
<dbReference type="Pfam" id="PF07309">
    <property type="entry name" value="FlaF"/>
    <property type="match status" value="1"/>
</dbReference>
<name>A0A1G9RKE2_9HYPH</name>
<dbReference type="NCBIfam" id="NF009435">
    <property type="entry name" value="PRK12794.1"/>
    <property type="match status" value="1"/>
</dbReference>
<organism evidence="1 2">
    <name type="scientific">Methylobacterium phyllostachyos</name>
    <dbReference type="NCBI Taxonomy" id="582672"/>
    <lineage>
        <taxon>Bacteria</taxon>
        <taxon>Pseudomonadati</taxon>
        <taxon>Pseudomonadota</taxon>
        <taxon>Alphaproteobacteria</taxon>
        <taxon>Hyphomicrobiales</taxon>
        <taxon>Methylobacteriaceae</taxon>
        <taxon>Methylobacterium</taxon>
    </lineage>
</organism>
<dbReference type="InterPro" id="IPR010845">
    <property type="entry name" value="FlaF"/>
</dbReference>
<dbReference type="STRING" id="582672.SAMN05216360_101293"/>
<dbReference type="Proteomes" id="UP000198704">
    <property type="component" value="Unassembled WGS sequence"/>
</dbReference>
<dbReference type="GO" id="GO:0044781">
    <property type="term" value="P:bacterial-type flagellum organization"/>
    <property type="evidence" value="ECO:0007669"/>
    <property type="project" value="InterPro"/>
</dbReference>
<proteinExistence type="predicted"/>
<keyword evidence="1" id="KW-0966">Cell projection</keyword>
<evidence type="ECO:0000313" key="1">
    <source>
        <dbReference type="EMBL" id="SDM23789.1"/>
    </source>
</evidence>
<protein>
    <submittedName>
        <fullName evidence="1">Flagellar protein FlaF</fullName>
    </submittedName>
</protein>
<sequence>MNNAANAYARTAHSALTPREAESQLLLKAAQRLIGAGQALEAGENARLNEALSYNQRVWTLLSSEATADENPLPADVKQGVGRLGVFVLRSCVDTMIAPTPEKIATLVSINNHVAAGLQGNPG</sequence>
<keyword evidence="2" id="KW-1185">Reference proteome</keyword>
<accession>A0A1G9RKE2</accession>
<dbReference type="AlphaFoldDB" id="A0A1G9RKE2"/>
<keyword evidence="1" id="KW-0282">Flagellum</keyword>
<gene>
    <name evidence="1" type="ORF">SAMN05216360_101293</name>
</gene>
<keyword evidence="1" id="KW-0969">Cilium</keyword>
<dbReference type="EMBL" id="FNHS01000001">
    <property type="protein sequence ID" value="SDM23789.1"/>
    <property type="molecule type" value="Genomic_DNA"/>
</dbReference>
<dbReference type="OrthoDB" id="8563081at2"/>